<feature type="transmembrane region" description="Helical" evidence="8">
    <location>
        <begin position="211"/>
        <end position="228"/>
    </location>
</feature>
<reference evidence="9 12" key="3">
    <citation type="submission" date="2019-12" db="EMBL/GenBank/DDBJ databases">
        <title>Engineering Photorhabdus to improve their lethality against agricultural pests.</title>
        <authorList>
            <person name="Machado R.A.R."/>
        </authorList>
    </citation>
    <scope>NUCLEOTIDE SEQUENCE [LARGE SCALE GENOMIC DNA]</scope>
    <source>
        <strain evidence="9 12">M-CN4</strain>
    </source>
</reference>
<dbReference type="Proteomes" id="UP000466619">
    <property type="component" value="Unassembled WGS sequence"/>
</dbReference>
<dbReference type="AlphaFoldDB" id="A0A329XER4"/>
<evidence type="ECO:0000313" key="11">
    <source>
        <dbReference type="Proteomes" id="UP000250919"/>
    </source>
</evidence>
<evidence type="ECO:0000256" key="6">
    <source>
        <dbReference type="ARBA" id="ARBA00022989"/>
    </source>
</evidence>
<dbReference type="GO" id="GO:0022857">
    <property type="term" value="F:transmembrane transporter activity"/>
    <property type="evidence" value="ECO:0007669"/>
    <property type="project" value="InterPro"/>
</dbReference>
<keyword evidence="4" id="KW-1003">Cell membrane</keyword>
<evidence type="ECO:0000313" key="9">
    <source>
        <dbReference type="EMBL" id="NDL03401.1"/>
    </source>
</evidence>
<feature type="transmembrane region" description="Helical" evidence="8">
    <location>
        <begin position="133"/>
        <end position="152"/>
    </location>
</feature>
<dbReference type="EMBL" id="WSFC01000015">
    <property type="protein sequence ID" value="NDL03401.1"/>
    <property type="molecule type" value="Genomic_DNA"/>
</dbReference>
<feature type="transmembrane region" description="Helical" evidence="8">
    <location>
        <begin position="322"/>
        <end position="341"/>
    </location>
</feature>
<accession>A0A329XER4</accession>
<evidence type="ECO:0000313" key="12">
    <source>
        <dbReference type="Proteomes" id="UP000466619"/>
    </source>
</evidence>
<evidence type="ECO:0000256" key="5">
    <source>
        <dbReference type="ARBA" id="ARBA00022692"/>
    </source>
</evidence>
<evidence type="ECO:0000256" key="1">
    <source>
        <dbReference type="ARBA" id="ARBA00004651"/>
    </source>
</evidence>
<reference evidence="10 11" key="2">
    <citation type="journal article" date="2018" name="Int. J. Syst. Evol. Microbiol.">
        <title>Whole-genome-based revisit of Photorhabdus phylogeny: proposal for the elevation of most Photorhabdus subspecies to the species level and description of one novel species Photorhabdus bodei sp. nov., and one novel subspecies Photorhabdus laumondii subsp. clarkei subsp. nov.</title>
        <authorList>
            <person name="Machado R.A.R."/>
            <person name="Wuthrich D."/>
            <person name="Kuhnert P."/>
            <person name="Arce C.C.M."/>
            <person name="Thonen L."/>
            <person name="Ruiz C."/>
            <person name="Zhang X."/>
            <person name="Robert C.A.M."/>
            <person name="Karimi J."/>
            <person name="Kamali S."/>
            <person name="Ma J."/>
            <person name="Bruggmann R."/>
            <person name="Erb M."/>
        </authorList>
    </citation>
    <scope>NUCLEOTIDE SEQUENCE [LARGE SCALE GENOMIC DNA]</scope>
    <source>
        <strain evidence="10 11">LJ24-63</strain>
    </source>
</reference>
<dbReference type="CDD" id="cd06550">
    <property type="entry name" value="TM_ABC_iron-siderophores_like"/>
    <property type="match status" value="1"/>
</dbReference>
<proteinExistence type="inferred from homology"/>
<feature type="transmembrane region" description="Helical" evidence="8">
    <location>
        <begin position="75"/>
        <end position="96"/>
    </location>
</feature>
<dbReference type="SUPFAM" id="SSF81345">
    <property type="entry name" value="ABC transporter involved in vitamin B12 uptake, BtuC"/>
    <property type="match status" value="1"/>
</dbReference>
<dbReference type="PANTHER" id="PTHR30472">
    <property type="entry name" value="FERRIC ENTEROBACTIN TRANSPORT SYSTEM PERMEASE PROTEIN"/>
    <property type="match status" value="1"/>
</dbReference>
<feature type="transmembrane region" description="Helical" evidence="8">
    <location>
        <begin position="235"/>
        <end position="252"/>
    </location>
</feature>
<dbReference type="InterPro" id="IPR037294">
    <property type="entry name" value="ABC_BtuC-like"/>
</dbReference>
<reference evidence="10" key="1">
    <citation type="submission" date="2017-08" db="EMBL/GenBank/DDBJ databases">
        <authorList>
            <person name="de Groot N.N."/>
        </authorList>
    </citation>
    <scope>NUCLEOTIDE SEQUENCE</scope>
    <source>
        <strain evidence="10">LJ24-63</strain>
    </source>
</reference>
<organism evidence="10 11">
    <name type="scientific">Photorhabdus bodei</name>
    <dbReference type="NCBI Taxonomy" id="2029681"/>
    <lineage>
        <taxon>Bacteria</taxon>
        <taxon>Pseudomonadati</taxon>
        <taxon>Pseudomonadota</taxon>
        <taxon>Gammaproteobacteria</taxon>
        <taxon>Enterobacterales</taxon>
        <taxon>Morganellaceae</taxon>
        <taxon>Photorhabdus</taxon>
    </lineage>
</organism>
<name>A0A329XER4_9GAMM</name>
<comment type="caution">
    <text evidence="10">The sequence shown here is derived from an EMBL/GenBank/DDBJ whole genome shotgun (WGS) entry which is preliminary data.</text>
</comment>
<dbReference type="InterPro" id="IPR000522">
    <property type="entry name" value="ABC_transptr_permease_BtuC"/>
</dbReference>
<evidence type="ECO:0000256" key="8">
    <source>
        <dbReference type="SAM" id="Phobius"/>
    </source>
</evidence>
<dbReference type="Proteomes" id="UP000250919">
    <property type="component" value="Unassembled WGS sequence"/>
</dbReference>
<keyword evidence="3" id="KW-0813">Transport</keyword>
<sequence length="353" mass="37472">MSQINLSRPAKIRTFMLGTAVFLVPPQRTQRAILLILLLLAVLFYLSLALGKQGIDNPWLTTSTPYQEFILTQLRLPRALVAIGAGATLALSGSLFQLTTRNALGSPDIIGVNAGAAAGIVTTLIIWPGVFPVALGALLGASFAVLLVYAGNISASGQMQTTRIVISGIAIAALCMAFVNFAISNVRLEQAQQLASLLHGSLANRRWQDVGLIYGTMILFVPLLLWLGRQLNYVNLGYEVANTLGVPVRIIQLMSLSLAVILASMAVLVVGPVAFIALSAPQIARRLVRAKGTALFCSALVGALLLLASDLMTLLLPTSARLPIGVITAGVGGVYLMYLLYAELRRTKSCHSI</sequence>
<gene>
    <name evidence="10" type="ORF">CKY02_04100</name>
    <name evidence="9" type="ORF">GPY48_09215</name>
</gene>
<keyword evidence="5 8" id="KW-0812">Transmembrane</keyword>
<keyword evidence="6 8" id="KW-1133">Transmembrane helix</keyword>
<dbReference type="PANTHER" id="PTHR30472:SF24">
    <property type="entry name" value="FERRIC ENTEROBACTIN TRANSPORT SYSTEM PERMEASE PROTEIN FEPG"/>
    <property type="match status" value="1"/>
</dbReference>
<comment type="similarity">
    <text evidence="2">Belongs to the binding-protein-dependent transport system permease family. FecCD subfamily.</text>
</comment>
<evidence type="ECO:0000313" key="10">
    <source>
        <dbReference type="EMBL" id="RAX13992.1"/>
    </source>
</evidence>
<dbReference type="GO" id="GO:0033214">
    <property type="term" value="P:siderophore-iron import into cell"/>
    <property type="evidence" value="ECO:0007669"/>
    <property type="project" value="TreeGrafter"/>
</dbReference>
<dbReference type="GO" id="GO:0005886">
    <property type="term" value="C:plasma membrane"/>
    <property type="evidence" value="ECO:0007669"/>
    <property type="project" value="UniProtKB-SubCell"/>
</dbReference>
<comment type="subcellular location">
    <subcellularLocation>
        <location evidence="1">Cell membrane</location>
        <topology evidence="1">Multi-pass membrane protein</topology>
    </subcellularLocation>
</comment>
<dbReference type="Pfam" id="PF01032">
    <property type="entry name" value="FecCD"/>
    <property type="match status" value="1"/>
</dbReference>
<keyword evidence="7 8" id="KW-0472">Membrane</keyword>
<evidence type="ECO:0000256" key="7">
    <source>
        <dbReference type="ARBA" id="ARBA00023136"/>
    </source>
</evidence>
<protein>
    <submittedName>
        <fullName evidence="10">Iron ABC transporter permease</fullName>
    </submittedName>
    <submittedName>
        <fullName evidence="9">Iron chelate uptake ABC transporter family permease subunit</fullName>
    </submittedName>
</protein>
<feature type="transmembrane region" description="Helical" evidence="8">
    <location>
        <begin position="164"/>
        <end position="183"/>
    </location>
</feature>
<dbReference type="RefSeq" id="WP_112894332.1">
    <property type="nucleotide sequence ID" value="NZ_CAWNYH010000003.1"/>
</dbReference>
<evidence type="ECO:0000256" key="4">
    <source>
        <dbReference type="ARBA" id="ARBA00022475"/>
    </source>
</evidence>
<evidence type="ECO:0000256" key="2">
    <source>
        <dbReference type="ARBA" id="ARBA00007935"/>
    </source>
</evidence>
<feature type="transmembrane region" description="Helical" evidence="8">
    <location>
        <begin position="258"/>
        <end position="280"/>
    </location>
</feature>
<keyword evidence="12" id="KW-1185">Reference proteome</keyword>
<dbReference type="EMBL" id="NSCM01000003">
    <property type="protein sequence ID" value="RAX13992.1"/>
    <property type="molecule type" value="Genomic_DNA"/>
</dbReference>
<feature type="transmembrane region" description="Helical" evidence="8">
    <location>
        <begin position="292"/>
        <end position="316"/>
    </location>
</feature>
<dbReference type="GeneID" id="88805089"/>
<feature type="transmembrane region" description="Helical" evidence="8">
    <location>
        <begin position="108"/>
        <end position="127"/>
    </location>
</feature>
<dbReference type="Gene3D" id="1.10.3470.10">
    <property type="entry name" value="ABC transporter involved in vitamin B12 uptake, BtuC"/>
    <property type="match status" value="1"/>
</dbReference>
<evidence type="ECO:0000256" key="3">
    <source>
        <dbReference type="ARBA" id="ARBA00022448"/>
    </source>
</evidence>